<gene>
    <name evidence="2" type="ORF">W5A_11626</name>
</gene>
<name>I0W6Y5_9FLAO</name>
<dbReference type="AlphaFoldDB" id="I0W6Y5"/>
<organism evidence="2 3">
    <name type="scientific">Imtechella halotolerans K1</name>
    <dbReference type="NCBI Taxonomy" id="946077"/>
    <lineage>
        <taxon>Bacteria</taxon>
        <taxon>Pseudomonadati</taxon>
        <taxon>Bacteroidota</taxon>
        <taxon>Flavobacteriia</taxon>
        <taxon>Flavobacteriales</taxon>
        <taxon>Flavobacteriaceae</taxon>
        <taxon>Imtechella</taxon>
    </lineage>
</organism>
<sequence length="109" mass="13025">MLLLALFYCLIIGLLCLIVVLLQQYFMVYSRLQQYKKMQTSEFQRQLKIRDTINIAFKKNQYVSTQLKQQLTIMDEKLPTEDTHEKKLGMFIEKLKKLLHSSLHLLETE</sequence>
<dbReference type="EMBL" id="AJJU01000037">
    <property type="protein sequence ID" value="EID72151.1"/>
    <property type="molecule type" value="Genomic_DNA"/>
</dbReference>
<keyword evidence="3" id="KW-1185">Reference proteome</keyword>
<evidence type="ECO:0000313" key="3">
    <source>
        <dbReference type="Proteomes" id="UP000005938"/>
    </source>
</evidence>
<keyword evidence="1" id="KW-0812">Transmembrane</keyword>
<proteinExistence type="predicted"/>
<accession>I0W6Y5</accession>
<reference evidence="2 3" key="1">
    <citation type="journal article" date="2012" name="J. Bacteriol.">
        <title>Genome Sequence of the Halotolerant Bacterium Imtechella halotolerans K1T.</title>
        <authorList>
            <person name="Kumar S."/>
            <person name="Vikram S."/>
            <person name="Subramanian S."/>
            <person name="Raghava G.P."/>
            <person name="Pinnaka A.K."/>
        </authorList>
    </citation>
    <scope>NUCLEOTIDE SEQUENCE [LARGE SCALE GENOMIC DNA]</scope>
    <source>
        <strain evidence="2 3">K1</strain>
    </source>
</reference>
<comment type="caution">
    <text evidence="2">The sequence shown here is derived from an EMBL/GenBank/DDBJ whole genome shotgun (WGS) entry which is preliminary data.</text>
</comment>
<evidence type="ECO:0000256" key="1">
    <source>
        <dbReference type="SAM" id="Phobius"/>
    </source>
</evidence>
<dbReference type="STRING" id="946077.W5A_11626"/>
<dbReference type="Proteomes" id="UP000005938">
    <property type="component" value="Unassembled WGS sequence"/>
</dbReference>
<keyword evidence="1" id="KW-0472">Membrane</keyword>
<evidence type="ECO:0000313" key="2">
    <source>
        <dbReference type="EMBL" id="EID72151.1"/>
    </source>
</evidence>
<feature type="transmembrane region" description="Helical" evidence="1">
    <location>
        <begin position="6"/>
        <end position="28"/>
    </location>
</feature>
<keyword evidence="1" id="KW-1133">Transmembrane helix</keyword>
<protein>
    <submittedName>
        <fullName evidence="2">Uncharacterized protein</fullName>
    </submittedName>
</protein>